<feature type="binding site" evidence="6">
    <location>
        <position position="276"/>
    </location>
    <ligand>
        <name>Zn(2+)</name>
        <dbReference type="ChEBI" id="CHEBI:29105"/>
    </ligand>
</feature>
<dbReference type="PANTHER" id="PTHR46499:SF1">
    <property type="entry name" value="QUEUINE TRNA-RIBOSYLTRANSFERASE"/>
    <property type="match status" value="1"/>
</dbReference>
<feature type="domain" description="tRNA-guanine(15) transglycosylase-like" evidence="7">
    <location>
        <begin position="13"/>
        <end position="335"/>
    </location>
</feature>
<dbReference type="EC" id="2.4.2.48" evidence="6"/>
<reference evidence="8" key="1">
    <citation type="submission" date="2023-08" db="EMBL/GenBank/DDBJ databases">
        <title>Methanolobus mangrovi sp. nov. and Methanolobus sediminis sp. nov, two novel methylotrophic methanogens isolated from mangrove sediments in China.</title>
        <authorList>
            <person name="Zhou J."/>
        </authorList>
    </citation>
    <scope>NUCLEOTIDE SEQUENCE</scope>
    <source>
        <strain evidence="8">FTZ2</strain>
    </source>
</reference>
<organism evidence="8 9">
    <name type="scientific">Methanolobus mangrovi</name>
    <dbReference type="NCBI Taxonomy" id="3072977"/>
    <lineage>
        <taxon>Archaea</taxon>
        <taxon>Methanobacteriati</taxon>
        <taxon>Methanobacteriota</taxon>
        <taxon>Stenosarchaea group</taxon>
        <taxon>Methanomicrobia</taxon>
        <taxon>Methanosarcinales</taxon>
        <taxon>Methanosarcinaceae</taxon>
        <taxon>Methanolobus</taxon>
    </lineage>
</organism>
<dbReference type="InterPro" id="IPR050076">
    <property type="entry name" value="ArchSynthase1/Queuine_TRR"/>
</dbReference>
<evidence type="ECO:0000313" key="9">
    <source>
        <dbReference type="Proteomes" id="UP001183006"/>
    </source>
</evidence>
<keyword evidence="4 6" id="KW-0479">Metal-binding</keyword>
<accession>A0AA51UE55</accession>
<evidence type="ECO:0000259" key="7">
    <source>
        <dbReference type="Pfam" id="PF01702"/>
    </source>
</evidence>
<dbReference type="HAMAP" id="MF_01634">
    <property type="entry name" value="TgtA_arch"/>
    <property type="match status" value="1"/>
</dbReference>
<dbReference type="InterPro" id="IPR002616">
    <property type="entry name" value="tRNA_ribo_trans-like"/>
</dbReference>
<keyword evidence="5 6" id="KW-0862">Zinc</keyword>
<dbReference type="GO" id="GO:0005737">
    <property type="term" value="C:cytoplasm"/>
    <property type="evidence" value="ECO:0007669"/>
    <property type="project" value="TreeGrafter"/>
</dbReference>
<feature type="binding site" evidence="6">
    <location>
        <position position="281"/>
    </location>
    <ligand>
        <name>Zn(2+)</name>
        <dbReference type="ChEBI" id="CHEBI:29105"/>
    </ligand>
</feature>
<dbReference type="Proteomes" id="UP001183006">
    <property type="component" value="Chromosome"/>
</dbReference>
<evidence type="ECO:0000256" key="4">
    <source>
        <dbReference type="ARBA" id="ARBA00022723"/>
    </source>
</evidence>
<dbReference type="NCBIfam" id="TIGR00432">
    <property type="entry name" value="arcsn_tRNA_tgt"/>
    <property type="match status" value="1"/>
</dbReference>
<dbReference type="SUPFAM" id="SSF88802">
    <property type="entry name" value="Pre-PUA domain"/>
    <property type="match status" value="1"/>
</dbReference>
<evidence type="ECO:0000256" key="6">
    <source>
        <dbReference type="HAMAP-Rule" id="MF_01634"/>
    </source>
</evidence>
<keyword evidence="3 6" id="KW-0819">tRNA processing</keyword>
<evidence type="ECO:0000256" key="2">
    <source>
        <dbReference type="ARBA" id="ARBA00022679"/>
    </source>
</evidence>
<dbReference type="AlphaFoldDB" id="A0AA51UE55"/>
<comment type="catalytic activity">
    <reaction evidence="6">
        <text>guanosine(15) in tRNA + 7-cyano-7-carbaguanine = 7-cyano-7-carbaguanosine(15) in tRNA + guanine</text>
        <dbReference type="Rhea" id="RHEA:43164"/>
        <dbReference type="Rhea" id="RHEA-COMP:10371"/>
        <dbReference type="Rhea" id="RHEA-COMP:10372"/>
        <dbReference type="ChEBI" id="CHEBI:16235"/>
        <dbReference type="ChEBI" id="CHEBI:45075"/>
        <dbReference type="ChEBI" id="CHEBI:74269"/>
        <dbReference type="ChEBI" id="CHEBI:82850"/>
        <dbReference type="EC" id="2.4.2.48"/>
    </reaction>
</comment>
<evidence type="ECO:0000313" key="8">
    <source>
        <dbReference type="EMBL" id="WMW21501.1"/>
    </source>
</evidence>
<dbReference type="GO" id="GO:0002099">
    <property type="term" value="P:tRNA wobble guanine modification"/>
    <property type="evidence" value="ECO:0007669"/>
    <property type="project" value="TreeGrafter"/>
</dbReference>
<evidence type="ECO:0000256" key="3">
    <source>
        <dbReference type="ARBA" id="ARBA00022694"/>
    </source>
</evidence>
<keyword evidence="2 6" id="KW-0808">Transferase</keyword>
<dbReference type="GeneID" id="84230241"/>
<gene>
    <name evidence="6 8" type="primary">tgtA</name>
    <name evidence="8" type="ORF">RE476_08830</name>
</gene>
<keyword evidence="1 6" id="KW-0328">Glycosyltransferase</keyword>
<proteinExistence type="inferred from homology"/>
<evidence type="ECO:0000256" key="5">
    <source>
        <dbReference type="ARBA" id="ARBA00022833"/>
    </source>
</evidence>
<comment type="function">
    <text evidence="6">Exchanges the guanine residue with 7-cyano-7-deazaguanine (preQ0) at position 15 in the dihydrouridine loop (D-loop) of archaeal tRNAs.</text>
</comment>
<sequence>MSSQFDIIHKDAAGRIGKLTTPHGVVETPTVMPVINPNIQTIKPSEMREFGAEILITNSYIIYRKDELREKALKDGLHALLDFDGPLMTDSGSFQLSVYGEVEVTNEMIIDFQQKIGTDIGVPLDIPTHPDVSYEKAKEDMDITIQRLKEARELVKGDMLLAGPVQGAIYKDLREECARELSEIGFDVYPFGAVVPLMESYRYADLVDVIASAKKGLDPTAPVHLFGAGHPMMFALAVALGCDLFDSAAYALYAKDRRYITSRGTYHVDKLKYLPCSCPVCMTHTAEELKTAHNCTELLARHNLYVTFEEVREVKQAIWEGNLLELVEQRCRAHPRMLEALKQMYTYSPWMEECDPSSKSTFFYCGPESAKRPEVLRFNRQLERFTIEGSALIRTYPTKRDSDYDNVLIFKPPFGSYPQELAEVYPFNAEIVRTPDYESLESAYENTIRLVELNPNAKFTFLMQDKLGHPLVEKLEKMDNFTVVSSQKE</sequence>
<feature type="binding site" evidence="6">
    <location>
        <position position="125"/>
    </location>
    <ligand>
        <name>substrate</name>
    </ligand>
</feature>
<dbReference type="NCBIfam" id="TIGR00449">
    <property type="entry name" value="tgt_general"/>
    <property type="match status" value="1"/>
</dbReference>
<dbReference type="GO" id="GO:0016763">
    <property type="term" value="F:pentosyltransferase activity"/>
    <property type="evidence" value="ECO:0007669"/>
    <property type="project" value="UniProtKB-UniRule"/>
</dbReference>
<feature type="binding site" evidence="6">
    <location>
        <position position="278"/>
    </location>
    <ligand>
        <name>Zn(2+)</name>
        <dbReference type="ChEBI" id="CHEBI:29105"/>
    </ligand>
</feature>
<dbReference type="InterPro" id="IPR036511">
    <property type="entry name" value="TGT-like_sf"/>
</dbReference>
<comment type="cofactor">
    <cofactor evidence="6">
        <name>Zn(2+)</name>
        <dbReference type="ChEBI" id="CHEBI:29105"/>
    </cofactor>
    <text evidence="6">Binds 1 zinc ion per subunit.</text>
</comment>
<evidence type="ECO:0000256" key="1">
    <source>
        <dbReference type="ARBA" id="ARBA00022676"/>
    </source>
</evidence>
<dbReference type="EMBL" id="CP133594">
    <property type="protein sequence ID" value="WMW21501.1"/>
    <property type="molecule type" value="Genomic_DNA"/>
</dbReference>
<comment type="pathway">
    <text evidence="6">tRNA modification; archaeosine-tRNA biosynthesis.</text>
</comment>
<dbReference type="PANTHER" id="PTHR46499">
    <property type="entry name" value="QUEUINE TRNA-RIBOSYLTRANSFERASE"/>
    <property type="match status" value="1"/>
</dbReference>
<feature type="active site" description="Nucleophile" evidence="6">
    <location>
        <position position="90"/>
    </location>
</feature>
<dbReference type="InterPro" id="IPR004804">
    <property type="entry name" value="TgtA"/>
</dbReference>
<keyword evidence="9" id="KW-1185">Reference proteome</keyword>
<dbReference type="SUPFAM" id="SSF51713">
    <property type="entry name" value="tRNA-guanine transglycosylase"/>
    <property type="match status" value="1"/>
</dbReference>
<dbReference type="Gene3D" id="3.20.20.105">
    <property type="entry name" value="Queuine tRNA-ribosyltransferase-like"/>
    <property type="match status" value="1"/>
</dbReference>
<dbReference type="RefSeq" id="WP_309307287.1">
    <property type="nucleotide sequence ID" value="NZ_CP133594.1"/>
</dbReference>
<comment type="similarity">
    <text evidence="6">Belongs to the archaeosine tRNA-ribosyltransferase family.</text>
</comment>
<protein>
    <recommendedName>
        <fullName evidence="6">tRNA-guanine(15) transglycosylase</fullName>
        <ecNumber evidence="6">2.4.2.48</ecNumber>
    </recommendedName>
    <alternativeName>
        <fullName evidence="6">7-cyano-7-deazaguanine tRNA-ribosyltransferase</fullName>
    </alternativeName>
    <alternativeName>
        <fullName evidence="6">Archaeal tRNA-guanine transglycosylase</fullName>
    </alternativeName>
</protein>
<dbReference type="GO" id="GO:0008270">
    <property type="term" value="F:zinc ion binding"/>
    <property type="evidence" value="ECO:0007669"/>
    <property type="project" value="UniProtKB-UniRule"/>
</dbReference>
<feature type="binding site" evidence="6">
    <location>
        <position position="193"/>
    </location>
    <ligand>
        <name>substrate</name>
    </ligand>
</feature>
<name>A0AA51UE55_9EURY</name>
<dbReference type="KEGG" id="mmav:RE476_08830"/>
<dbReference type="Pfam" id="PF01702">
    <property type="entry name" value="TGT"/>
    <property type="match status" value="1"/>
</dbReference>